<reference evidence="3 4" key="1">
    <citation type="journal article" date="2018" name="Front. Plant Sci.">
        <title>Red Clover (Trifolium pratense) and Zigzag Clover (T. medium) - A Picture of Genomic Similarities and Differences.</title>
        <authorList>
            <person name="Dluhosova J."/>
            <person name="Istvanek J."/>
            <person name="Nedelnik J."/>
            <person name="Repkova J."/>
        </authorList>
    </citation>
    <scope>NUCLEOTIDE SEQUENCE [LARGE SCALE GENOMIC DNA]</scope>
    <source>
        <strain evidence="4">cv. 10/8</strain>
        <tissue evidence="3">Leaf</tissue>
    </source>
</reference>
<dbReference type="PANTHER" id="PTHR33463:SF136">
    <property type="entry name" value="NB-ARC DOMAIN-CONTAINING PROTEIN"/>
    <property type="match status" value="1"/>
</dbReference>
<dbReference type="InterPro" id="IPR032675">
    <property type="entry name" value="LRR_dom_sf"/>
</dbReference>
<dbReference type="EMBL" id="LXQA010035670">
    <property type="protein sequence ID" value="MCH97686.1"/>
    <property type="molecule type" value="Genomic_DNA"/>
</dbReference>
<organism evidence="3 4">
    <name type="scientific">Trifolium medium</name>
    <dbReference type="NCBI Taxonomy" id="97028"/>
    <lineage>
        <taxon>Eukaryota</taxon>
        <taxon>Viridiplantae</taxon>
        <taxon>Streptophyta</taxon>
        <taxon>Embryophyta</taxon>
        <taxon>Tracheophyta</taxon>
        <taxon>Spermatophyta</taxon>
        <taxon>Magnoliopsida</taxon>
        <taxon>eudicotyledons</taxon>
        <taxon>Gunneridae</taxon>
        <taxon>Pentapetalae</taxon>
        <taxon>rosids</taxon>
        <taxon>fabids</taxon>
        <taxon>Fabales</taxon>
        <taxon>Fabaceae</taxon>
        <taxon>Papilionoideae</taxon>
        <taxon>50 kb inversion clade</taxon>
        <taxon>NPAAA clade</taxon>
        <taxon>Hologalegina</taxon>
        <taxon>IRL clade</taxon>
        <taxon>Trifolieae</taxon>
        <taxon>Trifolium</taxon>
    </lineage>
</organism>
<feature type="non-terminal residue" evidence="3">
    <location>
        <position position="1"/>
    </location>
</feature>
<accession>A0A392NCT5</accession>
<evidence type="ECO:0000259" key="2">
    <source>
        <dbReference type="Pfam" id="PF23247"/>
    </source>
</evidence>
<dbReference type="Proteomes" id="UP000265520">
    <property type="component" value="Unassembled WGS sequence"/>
</dbReference>
<name>A0A392NCT5_9FABA</name>
<keyword evidence="1" id="KW-0611">Plant defense</keyword>
<protein>
    <submittedName>
        <fullName evidence="3">Rpp4 candidate R5</fullName>
    </submittedName>
</protein>
<feature type="domain" description="Disease resistance protein At4g27190-like leucine-rich repeats" evidence="2">
    <location>
        <begin position="51"/>
        <end position="150"/>
    </location>
</feature>
<evidence type="ECO:0000313" key="4">
    <source>
        <dbReference type="Proteomes" id="UP000265520"/>
    </source>
</evidence>
<dbReference type="PANTHER" id="PTHR33463">
    <property type="entry name" value="NB-ARC DOMAIN-CONTAINING PROTEIN-RELATED"/>
    <property type="match status" value="1"/>
</dbReference>
<dbReference type="InterPro" id="IPR050905">
    <property type="entry name" value="Plant_NBS-LRR"/>
</dbReference>
<evidence type="ECO:0000256" key="1">
    <source>
        <dbReference type="ARBA" id="ARBA00022821"/>
    </source>
</evidence>
<dbReference type="Pfam" id="PF23247">
    <property type="entry name" value="LRR_RPS2"/>
    <property type="match status" value="1"/>
</dbReference>
<evidence type="ECO:0000313" key="3">
    <source>
        <dbReference type="EMBL" id="MCH97686.1"/>
    </source>
</evidence>
<dbReference type="SUPFAM" id="SSF52058">
    <property type="entry name" value="L domain-like"/>
    <property type="match status" value="1"/>
</dbReference>
<keyword evidence="4" id="KW-1185">Reference proteome</keyword>
<sequence>SQLKTLELHSLSELESIGFEHSWMGPFIENLQTIHVLYCASLTSLSPSTVSFSTLEKLNVNNCHGLKYLFTSSTAKTLSVLKEIKLVNCESIIEIVAKEGDEPNEGEMLFMELSILTLGSLPKLGSFYSGSFTLSFSSLKEVSFTQCNSTKVFRLGDKVPDELKVTIDGVICEDDKNEVIMQQIDEEA</sequence>
<proteinExistence type="predicted"/>
<dbReference type="AlphaFoldDB" id="A0A392NCT5"/>
<comment type="caution">
    <text evidence="3">The sequence shown here is derived from an EMBL/GenBank/DDBJ whole genome shotgun (WGS) entry which is preliminary data.</text>
</comment>
<dbReference type="InterPro" id="IPR057135">
    <property type="entry name" value="At4g27190-like_LRR"/>
</dbReference>
<dbReference type="Gene3D" id="3.80.10.10">
    <property type="entry name" value="Ribonuclease Inhibitor"/>
    <property type="match status" value="1"/>
</dbReference>